<evidence type="ECO:0000256" key="2">
    <source>
        <dbReference type="SAM" id="MobiDB-lite"/>
    </source>
</evidence>
<feature type="compositionally biased region" description="Polar residues" evidence="2">
    <location>
        <begin position="52"/>
        <end position="65"/>
    </location>
</feature>
<dbReference type="OMA" id="QAIDYEN"/>
<feature type="compositionally biased region" description="Low complexity" evidence="2">
    <location>
        <begin position="36"/>
        <end position="51"/>
    </location>
</feature>
<evidence type="ECO:0000256" key="1">
    <source>
        <dbReference type="SAM" id="Coils"/>
    </source>
</evidence>
<gene>
    <name evidence="3" type="ORF">PPRIM_AZ9-3.1.T1320119</name>
</gene>
<feature type="coiled-coil region" evidence="1">
    <location>
        <begin position="178"/>
        <end position="205"/>
    </location>
</feature>
<comment type="caution">
    <text evidence="3">The sequence shown here is derived from an EMBL/GenBank/DDBJ whole genome shotgun (WGS) entry which is preliminary data.</text>
</comment>
<organism evidence="3 4">
    <name type="scientific">Paramecium primaurelia</name>
    <dbReference type="NCBI Taxonomy" id="5886"/>
    <lineage>
        <taxon>Eukaryota</taxon>
        <taxon>Sar</taxon>
        <taxon>Alveolata</taxon>
        <taxon>Ciliophora</taxon>
        <taxon>Intramacronucleata</taxon>
        <taxon>Oligohymenophorea</taxon>
        <taxon>Peniculida</taxon>
        <taxon>Parameciidae</taxon>
        <taxon>Paramecium</taxon>
    </lineage>
</organism>
<keyword evidence="4" id="KW-1185">Reference proteome</keyword>
<dbReference type="Proteomes" id="UP000688137">
    <property type="component" value="Unassembled WGS sequence"/>
</dbReference>
<reference evidence="3" key="1">
    <citation type="submission" date="2021-01" db="EMBL/GenBank/DDBJ databases">
        <authorList>
            <consortium name="Genoscope - CEA"/>
            <person name="William W."/>
        </authorList>
    </citation>
    <scope>NUCLEOTIDE SEQUENCE</scope>
</reference>
<name>A0A8S1PUW4_PARPR</name>
<evidence type="ECO:0000313" key="4">
    <source>
        <dbReference type="Proteomes" id="UP000688137"/>
    </source>
</evidence>
<dbReference type="AlphaFoldDB" id="A0A8S1PUW4"/>
<dbReference type="EMBL" id="CAJJDM010000135">
    <property type="protein sequence ID" value="CAD8107045.1"/>
    <property type="molecule type" value="Genomic_DNA"/>
</dbReference>
<sequence length="368" mass="44623">MQYTAPIERRLVFQPSQQIMPLMHRKENIFSPLRISPSTQQHFSPSQHQFSKGNEYNQQKRQNTNDPEKEKEIKILIQHNQKMKDQINQQAIDYENLKHSYDKMYQDQLRLINELEQISKVSEQQLKEIKIKQEVIKDLQHQLESQCHSQNKNQDETQLLRQQLQFKDQEIFKFKAILEEKNLENQEIRNTLNTINQKVQFMTQQKDQQYQIIDKFNKELQDEITHKTQQIHATSQSLSQSQQQVTQLKFEVDSLKVKLQSQQQLMPLQQLQQRYLMLCMENDRLHSIIQKEYELKKQMEQQQIKYEQETEQLKNELKQISEEFSRLQQGLVYEQKNMYLIENLKNQLNYYIDENARLNVIIRQQSRI</sequence>
<feature type="region of interest" description="Disordered" evidence="2">
    <location>
        <begin position="36"/>
        <end position="69"/>
    </location>
</feature>
<proteinExistence type="predicted"/>
<evidence type="ECO:0000313" key="3">
    <source>
        <dbReference type="EMBL" id="CAD8107045.1"/>
    </source>
</evidence>
<protein>
    <submittedName>
        <fullName evidence="3">Uncharacterized protein</fullName>
    </submittedName>
</protein>
<accession>A0A8S1PUW4</accession>
<keyword evidence="1" id="KW-0175">Coiled coil</keyword>
<feature type="coiled-coil region" evidence="1">
    <location>
        <begin position="289"/>
        <end position="330"/>
    </location>
</feature>
<feature type="coiled-coil region" evidence="1">
    <location>
        <begin position="80"/>
        <end position="132"/>
    </location>
</feature>